<dbReference type="SUPFAM" id="SSF81296">
    <property type="entry name" value="E set domains"/>
    <property type="match status" value="3"/>
</dbReference>
<dbReference type="Pfam" id="PF02922">
    <property type="entry name" value="CBM_48"/>
    <property type="match status" value="2"/>
</dbReference>
<dbReference type="SMART" id="SM01065">
    <property type="entry name" value="CBM_2"/>
    <property type="match status" value="3"/>
</dbReference>
<evidence type="ECO:0000313" key="4">
    <source>
        <dbReference type="Proteomes" id="UP000242592"/>
    </source>
</evidence>
<dbReference type="Proteomes" id="UP000242592">
    <property type="component" value="Unassembled WGS sequence"/>
</dbReference>
<dbReference type="GO" id="GO:2001070">
    <property type="term" value="F:starch binding"/>
    <property type="evidence" value="ECO:0007669"/>
    <property type="project" value="InterPro"/>
</dbReference>
<sequence length="631" mass="71473">MVKKIFILVILSIVILSFSNVYVENDKVFFSFEYDAEQVYLAGNFNNWSPTSLPMKNVNGIWMISLELQPGEYQYKFVVNGEQWIEDPDAPSFVDDGFGGKNGAFLLANENGKLVIKPVGESVEEKMEYEYNENREDTIFVDGEGYVVIRYYNPEADYVMIAGDFNDWDPESLEMYEIDDGWWEAVLELDPGVYQYKFVVNGEQWVEDPNAFAYAPDGFGGKNSVLEVYVENGRLSVKAPGLSGLTNEVVEKEVEEVPLGVSVINGKVYFKVEKKEASKAYLAGSFNNWDPQSIEMKMVDGYWQVSLELSPGSYQYKYVFIINGNQNWKEDPYSPAYVPDGFGGKNSAFNLVKKDGELTIEAPEEVSSQSQVGISGNYSFNLTYKYDPTNILQGVSFTNSLTLVFTPSDEINFALNFSGANIEYAQLNFGWKNFTIMAHYNTPIDYPIEGARNGIYIAYKDMLFGDIGINNNQVSFLVGINFNNFSVSYGSNYFNNENTILAGYNFDYLGIDSNVLGGVSIETFNPMVFLQINGSNWSVDLLYKENSLSTNFVMFKWEMLGKYSFLDGTYNFSLYVPVFEKFQLFGGYEHKISTDEFSGGLGLYDDDYNVNLGIRFEMSNIYIDIFGNVSF</sequence>
<dbReference type="InterPro" id="IPR014756">
    <property type="entry name" value="Ig_E-set"/>
</dbReference>
<accession>A0A1M5U1E6</accession>
<dbReference type="AlphaFoldDB" id="A0A1M5U1E6"/>
<evidence type="ECO:0000259" key="2">
    <source>
        <dbReference type="SMART" id="SM01065"/>
    </source>
</evidence>
<dbReference type="RefSeq" id="WP_073073915.1">
    <property type="nucleotide sequence ID" value="NZ_FQXN01000007.1"/>
</dbReference>
<dbReference type="CDD" id="cd07184">
    <property type="entry name" value="E_set_Isoamylase_like_N"/>
    <property type="match status" value="3"/>
</dbReference>
<protein>
    <submittedName>
        <fullName evidence="3">Carbohydrate-binding module 48 (Isoamylase N-terminal domain)</fullName>
    </submittedName>
</protein>
<name>A0A1M5U1E6_9BACT</name>
<dbReference type="InterPro" id="IPR013783">
    <property type="entry name" value="Ig-like_fold"/>
</dbReference>
<reference evidence="4" key="1">
    <citation type="submission" date="2016-11" db="EMBL/GenBank/DDBJ databases">
        <authorList>
            <person name="Varghese N."/>
            <person name="Submissions S."/>
        </authorList>
    </citation>
    <scope>NUCLEOTIDE SEQUENCE [LARGE SCALE GENOMIC DNA]</scope>
    <source>
        <strain evidence="4">DSM 15807</strain>
    </source>
</reference>
<dbReference type="InterPro" id="IPR050827">
    <property type="entry name" value="CRP1_MDG1_kinase"/>
</dbReference>
<evidence type="ECO:0000313" key="3">
    <source>
        <dbReference type="EMBL" id="SHH56867.1"/>
    </source>
</evidence>
<dbReference type="InterPro" id="IPR002044">
    <property type="entry name" value="CBM20"/>
</dbReference>
<dbReference type="Pfam" id="PF16561">
    <property type="entry name" value="AMPK1_CBM"/>
    <property type="match status" value="1"/>
</dbReference>
<proteinExistence type="inferred from homology"/>
<feature type="domain" description="CBM20" evidence="2">
    <location>
        <begin position="27"/>
        <end position="104"/>
    </location>
</feature>
<dbReference type="STRING" id="1123380.SAMN02745199_1592"/>
<feature type="domain" description="CBM20" evidence="2">
    <location>
        <begin position="265"/>
        <end position="348"/>
    </location>
</feature>
<dbReference type="PANTHER" id="PTHR10343:SF84">
    <property type="entry name" value="5'-AMP-ACTIVATED PROTEIN KINASE SUBUNIT BETA-1"/>
    <property type="match status" value="1"/>
</dbReference>
<dbReference type="GO" id="GO:0004553">
    <property type="term" value="F:hydrolase activity, hydrolyzing O-glycosyl compounds"/>
    <property type="evidence" value="ECO:0007669"/>
    <property type="project" value="InterPro"/>
</dbReference>
<evidence type="ECO:0000256" key="1">
    <source>
        <dbReference type="ARBA" id="ARBA00010926"/>
    </source>
</evidence>
<organism evidence="3 4">
    <name type="scientific">Thermosipho atlanticus DSM 15807</name>
    <dbReference type="NCBI Taxonomy" id="1123380"/>
    <lineage>
        <taxon>Bacteria</taxon>
        <taxon>Thermotogati</taxon>
        <taxon>Thermotogota</taxon>
        <taxon>Thermotogae</taxon>
        <taxon>Thermotogales</taxon>
        <taxon>Fervidobacteriaceae</taxon>
        <taxon>Thermosipho</taxon>
    </lineage>
</organism>
<dbReference type="PANTHER" id="PTHR10343">
    <property type="entry name" value="5'-AMP-ACTIVATED PROTEIN KINASE , BETA SUBUNIT"/>
    <property type="match status" value="1"/>
</dbReference>
<comment type="similarity">
    <text evidence="1">Belongs to the 5'-AMP-activated protein kinase beta subunit family.</text>
</comment>
<gene>
    <name evidence="3" type="ORF">SAMN02745199_1592</name>
</gene>
<dbReference type="Gene3D" id="2.60.40.10">
    <property type="entry name" value="Immunoglobulins"/>
    <property type="match status" value="3"/>
</dbReference>
<dbReference type="GO" id="GO:0005975">
    <property type="term" value="P:carbohydrate metabolic process"/>
    <property type="evidence" value="ECO:0007669"/>
    <property type="project" value="InterPro"/>
</dbReference>
<keyword evidence="4" id="KW-1185">Reference proteome</keyword>
<dbReference type="InterPro" id="IPR032640">
    <property type="entry name" value="AMPK1_CBM"/>
</dbReference>
<feature type="domain" description="CBM20" evidence="2">
    <location>
        <begin position="146"/>
        <end position="225"/>
    </location>
</feature>
<dbReference type="EMBL" id="FQXN01000007">
    <property type="protein sequence ID" value="SHH56867.1"/>
    <property type="molecule type" value="Genomic_DNA"/>
</dbReference>
<dbReference type="InterPro" id="IPR004193">
    <property type="entry name" value="Glyco_hydro_13_N"/>
</dbReference>